<reference evidence="7 8" key="3">
    <citation type="submission" date="2018-07" db="EMBL/GenBank/DDBJ databases">
        <title>Genomic and Epidemiologic Investigation of an Indolent Hospital Outbreak.</title>
        <authorList>
            <person name="Johnson R.C."/>
            <person name="Deming C."/>
            <person name="Conlan S."/>
            <person name="Zellmer C.J."/>
            <person name="Michelin A.V."/>
            <person name="Lee-Lin S."/>
            <person name="Thomas P.J."/>
            <person name="Park M."/>
            <person name="Weingarten R.A."/>
            <person name="Less J."/>
            <person name="Dekker J.P."/>
            <person name="Frank K.M."/>
            <person name="Musser K.A."/>
            <person name="Mcquiston J.R."/>
            <person name="Henderson D.K."/>
            <person name="Lau A.F."/>
            <person name="Palmore T.N."/>
            <person name="Segre J.A."/>
        </authorList>
    </citation>
    <scope>NUCLEOTIDE SEQUENCE [LARGE SCALE GENOMIC DNA]</scope>
    <source>
        <strain evidence="5 8">SK-CDC1_0717</strain>
        <strain evidence="4 7">SK-NIH.Env10_0317</strain>
    </source>
</reference>
<reference evidence="6" key="2">
    <citation type="submission" date="2016-12" db="EMBL/GenBank/DDBJ databases">
        <title>Whole genome sequencing of Sphingomonas sp. ABOJV.</title>
        <authorList>
            <person name="Conlan S."/>
            <person name="Thomas P.J."/>
            <person name="Mullikin J."/>
            <person name="Palmore T.N."/>
            <person name="Frank K.M."/>
            <person name="Segre J.A."/>
        </authorList>
    </citation>
    <scope>NUCLEOTIDE SEQUENCE [LARGE SCALE GENOMIC DNA]</scope>
    <source>
        <strain evidence="6">ABOJV</strain>
    </source>
</reference>
<evidence type="ECO:0000313" key="5">
    <source>
        <dbReference type="EMBL" id="RSY84631.1"/>
    </source>
</evidence>
<dbReference type="EMBL" id="QQYZ01000009">
    <property type="protein sequence ID" value="RSY84631.1"/>
    <property type="molecule type" value="Genomic_DNA"/>
</dbReference>
<proteinExistence type="predicted"/>
<gene>
    <name evidence="3" type="ORF">BRX40_19235</name>
    <name evidence="4" type="ORF">CA257_13425</name>
    <name evidence="5" type="ORF">DAH66_11140</name>
</gene>
<keyword evidence="6" id="KW-1185">Reference proteome</keyword>
<evidence type="ECO:0008006" key="9">
    <source>
        <dbReference type="Google" id="ProtNLM"/>
    </source>
</evidence>
<feature type="chain" id="PRO_5041797958" description="UrcA family protein" evidence="2">
    <location>
        <begin position="23"/>
        <end position="140"/>
    </location>
</feature>
<evidence type="ECO:0000313" key="3">
    <source>
        <dbReference type="EMBL" id="APR54261.1"/>
    </source>
</evidence>
<evidence type="ECO:0000313" key="8">
    <source>
        <dbReference type="Proteomes" id="UP000287746"/>
    </source>
</evidence>
<sequence>MPRIAYLAILSVAAFAAAPGSARETAEKRLSAAVESEMAAQGPIVTAEDRALIARKCGYGENETWSDNVNIGNDTLHCANGKRIPMDDELHAMSGRISERANRHVERAMKSAKVARATSQVAREATERALKEMRRSLKQR</sequence>
<keyword evidence="2" id="KW-0732">Signal</keyword>
<evidence type="ECO:0000313" key="7">
    <source>
        <dbReference type="Proteomes" id="UP000286681"/>
    </source>
</evidence>
<dbReference type="EMBL" id="CP018820">
    <property type="protein sequence ID" value="APR54261.1"/>
    <property type="molecule type" value="Genomic_DNA"/>
</dbReference>
<dbReference type="Proteomes" id="UP000286681">
    <property type="component" value="Unassembled WGS sequence"/>
</dbReference>
<evidence type="ECO:0000256" key="1">
    <source>
        <dbReference type="SAM" id="MobiDB-lite"/>
    </source>
</evidence>
<feature type="compositionally biased region" description="Basic and acidic residues" evidence="1">
    <location>
        <begin position="124"/>
        <end position="140"/>
    </location>
</feature>
<dbReference type="KEGG" id="skr:BRX40_19235"/>
<evidence type="ECO:0000313" key="6">
    <source>
        <dbReference type="Proteomes" id="UP000185161"/>
    </source>
</evidence>
<organism evidence="3 6">
    <name type="scientific">Sphingomonas koreensis</name>
    <dbReference type="NCBI Taxonomy" id="93064"/>
    <lineage>
        <taxon>Bacteria</taxon>
        <taxon>Pseudomonadati</taxon>
        <taxon>Pseudomonadota</taxon>
        <taxon>Alphaproteobacteria</taxon>
        <taxon>Sphingomonadales</taxon>
        <taxon>Sphingomonadaceae</taxon>
        <taxon>Sphingomonas</taxon>
    </lineage>
</organism>
<evidence type="ECO:0000313" key="4">
    <source>
        <dbReference type="EMBL" id="RSV02178.1"/>
    </source>
</evidence>
<protein>
    <recommendedName>
        <fullName evidence="9">UrcA family protein</fullName>
    </recommendedName>
</protein>
<dbReference type="Proteomes" id="UP000185161">
    <property type="component" value="Chromosome"/>
</dbReference>
<dbReference type="AlphaFoldDB" id="A0A1L6JEA2"/>
<feature type="signal peptide" evidence="2">
    <location>
        <begin position="1"/>
        <end position="22"/>
    </location>
</feature>
<dbReference type="GeneID" id="44134698"/>
<dbReference type="Proteomes" id="UP000287746">
    <property type="component" value="Unassembled WGS sequence"/>
</dbReference>
<accession>A0A1L6JEA2</accession>
<reference evidence="3" key="1">
    <citation type="submission" date="2016-12" db="EMBL/GenBank/DDBJ databases">
        <title>Whole genome sequencing of Sphingomonas koreensis.</title>
        <authorList>
            <person name="Conlan S."/>
            <person name="Thomas P.J."/>
            <person name="Mullikin J."/>
            <person name="Palmore T.N."/>
            <person name="Frank K.M."/>
            <person name="Segre J.A."/>
        </authorList>
    </citation>
    <scope>NUCLEOTIDE SEQUENCE</scope>
    <source>
        <strain evidence="3">ABOJV</strain>
    </source>
</reference>
<feature type="region of interest" description="Disordered" evidence="1">
    <location>
        <begin position="111"/>
        <end position="140"/>
    </location>
</feature>
<name>A0A1L6JEA2_9SPHN</name>
<dbReference type="EMBL" id="QQWO01000010">
    <property type="protein sequence ID" value="RSV02178.1"/>
    <property type="molecule type" value="Genomic_DNA"/>
</dbReference>
<dbReference type="RefSeq" id="WP_075152680.1">
    <property type="nucleotide sequence ID" value="NZ_CP018820.1"/>
</dbReference>
<evidence type="ECO:0000256" key="2">
    <source>
        <dbReference type="SAM" id="SignalP"/>
    </source>
</evidence>